<organism evidence="2 3">
    <name type="scientific">Candidatus Segetimicrobium genomatis</name>
    <dbReference type="NCBI Taxonomy" id="2569760"/>
    <lineage>
        <taxon>Bacteria</taxon>
        <taxon>Bacillati</taxon>
        <taxon>Candidatus Sysuimicrobiota</taxon>
        <taxon>Candidatus Sysuimicrobiia</taxon>
        <taxon>Candidatus Sysuimicrobiales</taxon>
        <taxon>Candidatus Segetimicrobiaceae</taxon>
        <taxon>Candidatus Segetimicrobium</taxon>
    </lineage>
</organism>
<comment type="caution">
    <text evidence="2">The sequence shown here is derived from an EMBL/GenBank/DDBJ whole genome shotgun (WGS) entry which is preliminary data.</text>
</comment>
<sequence>MLGHPRTPRRSTLGHAPTREMRRFAAGRRSTVLRVIPRAGGNSRMGITDRIVLLVIVFGLVVTLIWFLRALAGYPRDPAASTPAAAVEGDLTHRMAPPKLGWNWGAFFLGPLWYFLRGLWVYAVILTILIMLSGGILLPFVMIYAGLKATETLEDARLARHTVY</sequence>
<name>A0A537JFN6_9BACT</name>
<evidence type="ECO:0000256" key="1">
    <source>
        <dbReference type="SAM" id="Phobius"/>
    </source>
</evidence>
<keyword evidence="1" id="KW-0812">Transmembrane</keyword>
<dbReference type="AlphaFoldDB" id="A0A537JFN6"/>
<dbReference type="EMBL" id="VBAO01000130">
    <property type="protein sequence ID" value="TMI82367.1"/>
    <property type="molecule type" value="Genomic_DNA"/>
</dbReference>
<gene>
    <name evidence="2" type="ORF">E6H04_04855</name>
</gene>
<keyword evidence="1" id="KW-1133">Transmembrane helix</keyword>
<feature type="transmembrane region" description="Helical" evidence="1">
    <location>
        <begin position="51"/>
        <end position="68"/>
    </location>
</feature>
<dbReference type="Pfam" id="PF10947">
    <property type="entry name" value="DUF2628"/>
    <property type="match status" value="1"/>
</dbReference>
<evidence type="ECO:0000313" key="3">
    <source>
        <dbReference type="Proteomes" id="UP000320048"/>
    </source>
</evidence>
<proteinExistence type="predicted"/>
<keyword evidence="1" id="KW-0472">Membrane</keyword>
<feature type="transmembrane region" description="Helical" evidence="1">
    <location>
        <begin position="119"/>
        <end position="147"/>
    </location>
</feature>
<accession>A0A537JFN6</accession>
<dbReference type="InterPro" id="IPR024399">
    <property type="entry name" value="DUF2628"/>
</dbReference>
<reference evidence="2 3" key="1">
    <citation type="journal article" date="2019" name="Nat. Microbiol.">
        <title>Mediterranean grassland soil C-N compound turnover is dependent on rainfall and depth, and is mediated by genomically divergent microorganisms.</title>
        <authorList>
            <person name="Diamond S."/>
            <person name="Andeer P.F."/>
            <person name="Li Z."/>
            <person name="Crits-Christoph A."/>
            <person name="Burstein D."/>
            <person name="Anantharaman K."/>
            <person name="Lane K.R."/>
            <person name="Thomas B.C."/>
            <person name="Pan C."/>
            <person name="Northen T.R."/>
            <person name="Banfield J.F."/>
        </authorList>
    </citation>
    <scope>NUCLEOTIDE SEQUENCE [LARGE SCALE GENOMIC DNA]</scope>
    <source>
        <strain evidence="2">NP_7</strain>
    </source>
</reference>
<evidence type="ECO:0000313" key="2">
    <source>
        <dbReference type="EMBL" id="TMI82367.1"/>
    </source>
</evidence>
<protein>
    <submittedName>
        <fullName evidence="2">DUF2628 domain-containing protein</fullName>
    </submittedName>
</protein>
<dbReference type="Proteomes" id="UP000320048">
    <property type="component" value="Unassembled WGS sequence"/>
</dbReference>